<dbReference type="Pfam" id="PF00337">
    <property type="entry name" value="Gal-bind_lectin"/>
    <property type="match status" value="2"/>
</dbReference>
<dbReference type="GO" id="GO:0030246">
    <property type="term" value="F:carbohydrate binding"/>
    <property type="evidence" value="ECO:0007669"/>
    <property type="project" value="UniProtKB-KW"/>
</dbReference>
<dbReference type="InterPro" id="IPR001079">
    <property type="entry name" value="Galectin_CRD"/>
</dbReference>
<dbReference type="KEGG" id="ipu:108276633"/>
<dbReference type="Gene3D" id="2.60.40.10">
    <property type="entry name" value="Immunoglobulins"/>
    <property type="match status" value="1"/>
</dbReference>
<dbReference type="SUPFAM" id="SSF49265">
    <property type="entry name" value="Fibronectin type III"/>
    <property type="match status" value="1"/>
</dbReference>
<dbReference type="PANTHER" id="PTHR31594">
    <property type="entry name" value="AIG1-TYPE G DOMAIN-CONTAINING PROTEIN"/>
    <property type="match status" value="1"/>
</dbReference>
<dbReference type="Proteomes" id="UP000221080">
    <property type="component" value="Chromosome 16"/>
</dbReference>
<dbReference type="Pfam" id="PF21109">
    <property type="entry name" value="Stonustoxin_helical"/>
    <property type="match status" value="1"/>
</dbReference>
<name>A0A979F9D2_ICTPU</name>
<proteinExistence type="predicted"/>
<evidence type="ECO:0000259" key="2">
    <source>
        <dbReference type="PROSITE" id="PS50853"/>
    </source>
</evidence>
<evidence type="ECO:0000313" key="4">
    <source>
        <dbReference type="Proteomes" id="UP000221080"/>
    </source>
</evidence>
<keyword evidence="1" id="KW-0430">Lectin</keyword>
<dbReference type="InterPro" id="IPR003961">
    <property type="entry name" value="FN3_dom"/>
</dbReference>
<feature type="domain" description="Galectin" evidence="3">
    <location>
        <begin position="823"/>
        <end position="959"/>
    </location>
</feature>
<dbReference type="AlphaFoldDB" id="A0A979F9D2"/>
<dbReference type="InterPro" id="IPR013783">
    <property type="entry name" value="Ig-like_fold"/>
</dbReference>
<dbReference type="InterPro" id="IPR013320">
    <property type="entry name" value="ConA-like_dom_sf"/>
</dbReference>
<dbReference type="CDD" id="cd00070">
    <property type="entry name" value="GLECT"/>
    <property type="match status" value="1"/>
</dbReference>
<dbReference type="OrthoDB" id="8954335at2759"/>
<sequence length="966" mass="108772">MESKTIEMAALGRALHPGTLYDCRSDSLIPGISLWDNETIKKYLDSRRQPKTDLSFTASDSLNEKAKLLDVSASLKASFLGGLVEVGGSARYMRDNKSSARQSRVSLKYSQTTKFEQLTMDQLGNITYPQVFDDGAATHVVTAVLYGAQAFMVFDLTANENEDKEEIEGNLNVMVQNIPSLSIAGEGAITMSETERKLADTINCTFYGDYELEQNPTTYMEALQVYRTLPSLLRNRENDAVPMKVWLYPLARLSKKAATLEREIHKTLIIKTETLLEELGNAEAQCNDLITNTTINDFKDVKLRLKTFQELLDVYKVKFLKALRRLIPAIRSGQEQEAALAKIIAIHQKSPFRAEKLNQWLAYRQGEINLLNLYTQQLNGVPVEQYSALMNNILFNPNVDTVVCFCFTSLMDEDSYLSILTTFLKVDEFEELSAIPVSADQDIKVWFHNPEVIGNLKDKLFLFKGFFQANKDERKPKFVIVSVSDSSNPGISIRLYKKGKMIDSAFQPVSKPPTPMVDIQDQNIILKLQKSPTGSTVRFRVEYRIIQATGSEAVVEKWEVKETPDAQENFTLTGLHLKKQYRIRYRAVSEFGMSEASDSVLFSAHGKYKLSFSQRLNWLPYAFINEIRHKVRSSLGPSQWSASTIKPVVKNLVNNPGIPYELEISQMKSIGTAFHIQGVVPADSDSFDFIFKTGKGKYDFVFSLKIYPEVLSYMELQSIGNWHSYARGCPLLKGSAFDIFLVLGDEGYVVYYNGLKYCIFRDKIRMERVTTLNIGGNVIVNSIGVVSNWSKSAFGTYSGTSRWELSKKESDGAQPVCQPNQPYLGQIPGGLKIGLAFFFQGVVPSDASGFEINYKTGPNDGDDIAFQFRPELHAVHCNSYKNRKWGDKESEKDVLFGKGEVFDIIMVITPDSYEVAVNGNLSYRFDHRIPVEKVSTLQICGDVLMNTCAIIHVDKFNLTCDLSAHI</sequence>
<dbReference type="InterPro" id="IPR052090">
    <property type="entry name" value="Cytolytic_pore-forming_toxin"/>
</dbReference>
<dbReference type="CDD" id="cd00063">
    <property type="entry name" value="FN3"/>
    <property type="match status" value="1"/>
</dbReference>
<dbReference type="SMART" id="SM00908">
    <property type="entry name" value="Gal-bind_lectin"/>
    <property type="match status" value="2"/>
</dbReference>
<gene>
    <name evidence="5" type="primary">LOC108276633</name>
</gene>
<reference evidence="5" key="2">
    <citation type="submission" date="2025-08" db="UniProtKB">
        <authorList>
            <consortium name="RefSeq"/>
        </authorList>
    </citation>
    <scope>IDENTIFICATION</scope>
    <source>
        <tissue evidence="5">Blood</tissue>
    </source>
</reference>
<dbReference type="SUPFAM" id="SSF49899">
    <property type="entry name" value="Concanavalin A-like lectins/glucanases"/>
    <property type="match status" value="2"/>
</dbReference>
<keyword evidence="4" id="KW-1185">Reference proteome</keyword>
<accession>A0A979F9D2</accession>
<dbReference type="PANTHER" id="PTHR31594:SF11">
    <property type="entry name" value="NEOVERRUCOTOXIN SUBUNIT ALPHA-LIKE ISOFORM X1-RELATED"/>
    <property type="match status" value="1"/>
</dbReference>
<dbReference type="PROSITE" id="PS51304">
    <property type="entry name" value="GALECTIN"/>
    <property type="match status" value="2"/>
</dbReference>
<dbReference type="PROSITE" id="PS50853">
    <property type="entry name" value="FN3"/>
    <property type="match status" value="1"/>
</dbReference>
<organism evidence="4 5">
    <name type="scientific">Ictalurus punctatus</name>
    <name type="common">Channel catfish</name>
    <name type="synonym">Silurus punctatus</name>
    <dbReference type="NCBI Taxonomy" id="7998"/>
    <lineage>
        <taxon>Eukaryota</taxon>
        <taxon>Metazoa</taxon>
        <taxon>Chordata</taxon>
        <taxon>Craniata</taxon>
        <taxon>Vertebrata</taxon>
        <taxon>Euteleostomi</taxon>
        <taxon>Actinopterygii</taxon>
        <taxon>Neopterygii</taxon>
        <taxon>Teleostei</taxon>
        <taxon>Ostariophysi</taxon>
        <taxon>Siluriformes</taxon>
        <taxon>Ictaluridae</taxon>
        <taxon>Ictalurus</taxon>
    </lineage>
</organism>
<reference evidence="4" key="1">
    <citation type="journal article" date="2016" name="Nat. Commun.">
        <title>The channel catfish genome sequence provides insights into the evolution of scale formation in teleosts.</title>
        <authorList>
            <person name="Liu Z."/>
            <person name="Liu S."/>
            <person name="Yao J."/>
            <person name="Bao L."/>
            <person name="Zhang J."/>
            <person name="Li Y."/>
            <person name="Jiang C."/>
            <person name="Sun L."/>
            <person name="Wang R."/>
            <person name="Zhang Y."/>
            <person name="Zhou T."/>
            <person name="Zeng Q."/>
            <person name="Fu Q."/>
            <person name="Gao S."/>
            <person name="Li N."/>
            <person name="Koren S."/>
            <person name="Jiang Y."/>
            <person name="Zimin A."/>
            <person name="Xu P."/>
            <person name="Phillippy A.M."/>
            <person name="Geng X."/>
            <person name="Song L."/>
            <person name="Sun F."/>
            <person name="Li C."/>
            <person name="Wang X."/>
            <person name="Chen A."/>
            <person name="Jin Y."/>
            <person name="Yuan Z."/>
            <person name="Yang Y."/>
            <person name="Tan S."/>
            <person name="Peatman E."/>
            <person name="Lu J."/>
            <person name="Qin Z."/>
            <person name="Dunham R."/>
            <person name="Li Z."/>
            <person name="Sonstegard T."/>
            <person name="Feng J."/>
            <person name="Danzmann R.G."/>
            <person name="Schroeder S."/>
            <person name="Scheffler B."/>
            <person name="Duke M.V."/>
            <person name="Ballard L."/>
            <person name="Kucuktas H."/>
            <person name="Kaltenboeck L."/>
            <person name="Liu H."/>
            <person name="Armbruster J."/>
            <person name="Xie Y."/>
            <person name="Kirby M.L."/>
            <person name="Tian Y."/>
            <person name="Flanagan M.E."/>
            <person name="Mu W."/>
            <person name="Waldbieser G.C."/>
        </authorList>
    </citation>
    <scope>NUCLEOTIDE SEQUENCE [LARGE SCALE GENOMIC DNA]</scope>
    <source>
        <strain evidence="4">SDA103</strain>
    </source>
</reference>
<protein>
    <submittedName>
        <fullName evidence="5">Cytolytic toxin-alpha</fullName>
    </submittedName>
</protein>
<dbReference type="InterPro" id="IPR040581">
    <property type="entry name" value="Thioredoxin_11"/>
</dbReference>
<dbReference type="RefSeq" id="XP_047016647.1">
    <property type="nucleotide sequence ID" value="XM_047160691.2"/>
</dbReference>
<dbReference type="InterPro" id="IPR036116">
    <property type="entry name" value="FN3_sf"/>
</dbReference>
<dbReference type="Gene3D" id="2.60.120.200">
    <property type="match status" value="2"/>
</dbReference>
<feature type="domain" description="Fibronectin type-III" evidence="2">
    <location>
        <begin position="509"/>
        <end position="607"/>
    </location>
</feature>
<evidence type="ECO:0000259" key="3">
    <source>
        <dbReference type="PROSITE" id="PS51304"/>
    </source>
</evidence>
<dbReference type="InterPro" id="IPR056072">
    <property type="entry name" value="SNTX_MACPF/CDC-like_dom"/>
</dbReference>
<dbReference type="Pfam" id="PF18078">
    <property type="entry name" value="Thioredoxin_11"/>
    <property type="match status" value="1"/>
</dbReference>
<feature type="domain" description="Galectin" evidence="3">
    <location>
        <begin position="660"/>
        <end position="786"/>
    </location>
</feature>
<dbReference type="InterPro" id="IPR048997">
    <property type="entry name" value="Stonustoxin-like_helical"/>
</dbReference>
<dbReference type="GeneID" id="108276633"/>
<evidence type="ECO:0000313" key="5">
    <source>
        <dbReference type="RefSeq" id="XP_047016647.1"/>
    </source>
</evidence>
<dbReference type="Pfam" id="PF24674">
    <property type="entry name" value="MACPF_SNTX"/>
    <property type="match status" value="1"/>
</dbReference>
<evidence type="ECO:0000256" key="1">
    <source>
        <dbReference type="ARBA" id="ARBA00022734"/>
    </source>
</evidence>
<dbReference type="SMART" id="SM00276">
    <property type="entry name" value="GLECT"/>
    <property type="match status" value="2"/>
</dbReference>